<dbReference type="InterPro" id="IPR036388">
    <property type="entry name" value="WH-like_DNA-bd_sf"/>
</dbReference>
<evidence type="ECO:0000256" key="5">
    <source>
        <dbReference type="ARBA" id="ARBA00023163"/>
    </source>
</evidence>
<keyword evidence="6" id="KW-0539">Nucleus</keyword>
<keyword evidence="6" id="KW-0238">DNA-binding</keyword>
<feature type="region of interest" description="Disordered" evidence="7">
    <location>
        <begin position="63"/>
        <end position="83"/>
    </location>
</feature>
<dbReference type="InterPro" id="IPR051839">
    <property type="entry name" value="RD_transcriptional_regulator"/>
</dbReference>
<evidence type="ECO:0000256" key="6">
    <source>
        <dbReference type="PROSITE-ProRule" id="PRU00320"/>
    </source>
</evidence>
<feature type="DNA-binding region" description="H-T-H motif" evidence="6">
    <location>
        <begin position="31"/>
        <end position="51"/>
    </location>
</feature>
<dbReference type="GO" id="GO:0003677">
    <property type="term" value="F:DNA binding"/>
    <property type="evidence" value="ECO:0007669"/>
    <property type="project" value="UniProtKB-UniRule"/>
</dbReference>
<dbReference type="GO" id="GO:0005634">
    <property type="term" value="C:nucleus"/>
    <property type="evidence" value="ECO:0007669"/>
    <property type="project" value="UniProtKB-SubCell"/>
</dbReference>
<dbReference type="SUPFAM" id="SSF46689">
    <property type="entry name" value="Homeodomain-like"/>
    <property type="match status" value="1"/>
</dbReference>
<comment type="subcellular location">
    <subcellularLocation>
        <location evidence="1 6">Nucleus</location>
    </subcellularLocation>
</comment>
<gene>
    <name evidence="9" type="ORF">g.10796</name>
</gene>
<keyword evidence="2" id="KW-0217">Developmental protein</keyword>
<keyword evidence="4" id="KW-0805">Transcription regulation</keyword>
<dbReference type="InterPro" id="IPR009057">
    <property type="entry name" value="Homeodomain-like_sf"/>
</dbReference>
<keyword evidence="5" id="KW-0804">Transcription</keyword>
<organism evidence="9">
    <name type="scientific">Clastoptera arizonana</name>
    <name type="common">Arizona spittle bug</name>
    <dbReference type="NCBI Taxonomy" id="38151"/>
    <lineage>
        <taxon>Eukaryota</taxon>
        <taxon>Metazoa</taxon>
        <taxon>Ecdysozoa</taxon>
        <taxon>Arthropoda</taxon>
        <taxon>Hexapoda</taxon>
        <taxon>Insecta</taxon>
        <taxon>Pterygota</taxon>
        <taxon>Neoptera</taxon>
        <taxon>Paraneoptera</taxon>
        <taxon>Hemiptera</taxon>
        <taxon>Auchenorrhyncha</taxon>
        <taxon>Cercopoidea</taxon>
        <taxon>Clastopteridae</taxon>
        <taxon>Clastoptera</taxon>
    </lineage>
</organism>
<evidence type="ECO:0000256" key="3">
    <source>
        <dbReference type="ARBA" id="ARBA00022553"/>
    </source>
</evidence>
<name>A0A1B6E558_9HEMI</name>
<evidence type="ECO:0000256" key="2">
    <source>
        <dbReference type="ARBA" id="ARBA00022473"/>
    </source>
</evidence>
<dbReference type="EMBL" id="GEDC01004232">
    <property type="protein sequence ID" value="JAS33066.1"/>
    <property type="molecule type" value="Transcribed_RNA"/>
</dbReference>
<evidence type="ECO:0000256" key="7">
    <source>
        <dbReference type="SAM" id="MobiDB-lite"/>
    </source>
</evidence>
<dbReference type="PROSITE" id="PS50960">
    <property type="entry name" value="HTH_PSQ"/>
    <property type="match status" value="1"/>
</dbReference>
<protein>
    <recommendedName>
        <fullName evidence="8">HTH psq-type domain-containing protein</fullName>
    </recommendedName>
</protein>
<reference evidence="9" key="1">
    <citation type="submission" date="2015-12" db="EMBL/GenBank/DDBJ databases">
        <title>De novo transcriptome assembly of four potential Pierce s Disease insect vectors from Arizona vineyards.</title>
        <authorList>
            <person name="Tassone E.E."/>
        </authorList>
    </citation>
    <scope>NUCLEOTIDE SEQUENCE</scope>
</reference>
<dbReference type="Gene3D" id="1.10.10.10">
    <property type="entry name" value="Winged helix-like DNA-binding domain superfamily/Winged helix DNA-binding domain"/>
    <property type="match status" value="1"/>
</dbReference>
<proteinExistence type="predicted"/>
<dbReference type="InterPro" id="IPR007889">
    <property type="entry name" value="HTH_Psq"/>
</dbReference>
<feature type="domain" description="HTH psq-type" evidence="8">
    <location>
        <begin position="4"/>
        <end position="55"/>
    </location>
</feature>
<sequence length="254" mass="28640">MATPTTKRPVRQLSIQEKLSAIQRVHNGESKASVARLIGVPESTLRGWCKNEVKLKGMLDKSLSFAGTSPSPPPEKKQRLGDGQEMDEALLFWMRNQQQQEASRNLINNNNDNNNHSSWFWRWYKQFGIPDKTNLISDVENTSLPPDEPISLVKRHSKDSSTTVLSNINKETKENNLSLIPSGAVSEDEDDTPPTAADALKHGELFLRWLECCSDPSVTAVQLLQFRYLLNNVKTCAQRKAANKSRSPSRSRRK</sequence>
<dbReference type="PANTHER" id="PTHR33215">
    <property type="entry name" value="PROTEIN DISTAL ANTENNA"/>
    <property type="match status" value="1"/>
</dbReference>
<keyword evidence="3" id="KW-0597">Phosphoprotein</keyword>
<accession>A0A1B6E558</accession>
<dbReference type="AlphaFoldDB" id="A0A1B6E558"/>
<evidence type="ECO:0000313" key="9">
    <source>
        <dbReference type="EMBL" id="JAS33066.1"/>
    </source>
</evidence>
<evidence type="ECO:0000256" key="4">
    <source>
        <dbReference type="ARBA" id="ARBA00023015"/>
    </source>
</evidence>
<dbReference type="Pfam" id="PF04218">
    <property type="entry name" value="CENP-B_N"/>
    <property type="match status" value="1"/>
</dbReference>
<evidence type="ECO:0000259" key="8">
    <source>
        <dbReference type="PROSITE" id="PS50960"/>
    </source>
</evidence>
<dbReference type="PANTHER" id="PTHR33215:SF13">
    <property type="entry name" value="PROTEIN DISTAL ANTENNA"/>
    <property type="match status" value="1"/>
</dbReference>
<evidence type="ECO:0000256" key="1">
    <source>
        <dbReference type="ARBA" id="ARBA00004123"/>
    </source>
</evidence>